<name>A0A483CUW2_9EURY</name>
<dbReference type="RefSeq" id="WP_130645770.1">
    <property type="nucleotide sequence ID" value="NZ_PGCL01000001.1"/>
</dbReference>
<accession>A0A483CUW2</accession>
<proteinExistence type="predicted"/>
<gene>
    <name evidence="1" type="ORF">CUJ86_01365</name>
</gene>
<evidence type="ECO:0008006" key="3">
    <source>
        <dbReference type="Google" id="ProtNLM"/>
    </source>
</evidence>
<evidence type="ECO:0000313" key="2">
    <source>
        <dbReference type="Proteomes" id="UP000292580"/>
    </source>
</evidence>
<keyword evidence="2" id="KW-1185">Reference proteome</keyword>
<reference evidence="1 2" key="1">
    <citation type="submission" date="2017-11" db="EMBL/GenBank/DDBJ databases">
        <title>Isolation and Characterization of Methanofollis Species from Methane Seep Offshore SW Taiwan.</title>
        <authorList>
            <person name="Teng N.-H."/>
            <person name="Lai M.-C."/>
            <person name="Chen S.-C."/>
        </authorList>
    </citation>
    <scope>NUCLEOTIDE SEQUENCE [LARGE SCALE GENOMIC DNA]</scope>
    <source>
        <strain evidence="1 2">FWC-SCC2</strain>
    </source>
</reference>
<dbReference type="Pfam" id="PF11387">
    <property type="entry name" value="DUF2795"/>
    <property type="match status" value="1"/>
</dbReference>
<protein>
    <recommendedName>
        <fullName evidence="3">DUF2795 domain-containing protein</fullName>
    </recommendedName>
</protein>
<sequence>MKMPELKIPEFKIPGLDFGKSDLEKFLAGVTFPAKREDLIRVAREKNVPDAVISAMEKLPEREYTSSEDVASAFGKI</sequence>
<dbReference type="InterPro" id="IPR021527">
    <property type="entry name" value="DUF2795"/>
</dbReference>
<evidence type="ECO:0000313" key="1">
    <source>
        <dbReference type="EMBL" id="TAJ45416.1"/>
    </source>
</evidence>
<organism evidence="1 2">
    <name type="scientific">Methanofollis fontis</name>
    <dbReference type="NCBI Taxonomy" id="2052832"/>
    <lineage>
        <taxon>Archaea</taxon>
        <taxon>Methanobacteriati</taxon>
        <taxon>Methanobacteriota</taxon>
        <taxon>Stenosarchaea group</taxon>
        <taxon>Methanomicrobia</taxon>
        <taxon>Methanomicrobiales</taxon>
        <taxon>Methanomicrobiaceae</taxon>
        <taxon>Methanofollis</taxon>
    </lineage>
</organism>
<dbReference type="AlphaFoldDB" id="A0A483CUW2"/>
<comment type="caution">
    <text evidence="1">The sequence shown here is derived from an EMBL/GenBank/DDBJ whole genome shotgun (WGS) entry which is preliminary data.</text>
</comment>
<dbReference type="Proteomes" id="UP000292580">
    <property type="component" value="Unassembled WGS sequence"/>
</dbReference>
<dbReference type="OrthoDB" id="106900at2157"/>
<dbReference type="EMBL" id="PGCL01000001">
    <property type="protein sequence ID" value="TAJ45416.1"/>
    <property type="molecule type" value="Genomic_DNA"/>
</dbReference>